<dbReference type="InterPro" id="IPR013525">
    <property type="entry name" value="ABC2_TM"/>
</dbReference>
<dbReference type="Proteomes" id="UP000051686">
    <property type="component" value="Unassembled WGS sequence"/>
</dbReference>
<accession>A0A0R1MA36</accession>
<dbReference type="STRING" id="1423777.FD46_GL001056"/>
<keyword evidence="2 5" id="KW-0812">Transmembrane</keyword>
<evidence type="ECO:0000256" key="4">
    <source>
        <dbReference type="ARBA" id="ARBA00023136"/>
    </source>
</evidence>
<dbReference type="InterPro" id="IPR052902">
    <property type="entry name" value="ABC-2_transporter"/>
</dbReference>
<feature type="transmembrane region" description="Helical" evidence="5">
    <location>
        <begin position="179"/>
        <end position="203"/>
    </location>
</feature>
<reference evidence="7 8" key="1">
    <citation type="journal article" date="2015" name="Genome Announc.">
        <title>Expanding the biotechnology potential of lactobacilli through comparative genomics of 213 strains and associated genera.</title>
        <authorList>
            <person name="Sun Z."/>
            <person name="Harris H.M."/>
            <person name="McCann A."/>
            <person name="Guo C."/>
            <person name="Argimon S."/>
            <person name="Zhang W."/>
            <person name="Yang X."/>
            <person name="Jeffery I.B."/>
            <person name="Cooney J.C."/>
            <person name="Kagawa T.F."/>
            <person name="Liu W."/>
            <person name="Song Y."/>
            <person name="Salvetti E."/>
            <person name="Wrobel A."/>
            <person name="Rasinkangas P."/>
            <person name="Parkhill J."/>
            <person name="Rea M.C."/>
            <person name="O'Sullivan O."/>
            <person name="Ritari J."/>
            <person name="Douillard F.P."/>
            <person name="Paul Ross R."/>
            <person name="Yang R."/>
            <person name="Briner A.E."/>
            <person name="Felis G.E."/>
            <person name="de Vos W.M."/>
            <person name="Barrangou R."/>
            <person name="Klaenhammer T.R."/>
            <person name="Caufield P.W."/>
            <person name="Cui Y."/>
            <person name="Zhang H."/>
            <person name="O'Toole P.W."/>
        </authorList>
    </citation>
    <scope>NUCLEOTIDE SEQUENCE [LARGE SCALE GENOMIC DNA]</scope>
    <source>
        <strain evidence="7 8">DSM 19972</strain>
    </source>
</reference>
<evidence type="ECO:0000256" key="1">
    <source>
        <dbReference type="ARBA" id="ARBA00004141"/>
    </source>
</evidence>
<evidence type="ECO:0000259" key="6">
    <source>
        <dbReference type="Pfam" id="PF12698"/>
    </source>
</evidence>
<protein>
    <submittedName>
        <fullName evidence="7">ABC transporter</fullName>
    </submittedName>
</protein>
<dbReference type="RefSeq" id="WP_057895954.1">
    <property type="nucleotide sequence ID" value="NZ_AZEH01000034.1"/>
</dbReference>
<comment type="caution">
    <text evidence="7">The sequence shown here is derived from an EMBL/GenBank/DDBJ whole genome shotgun (WGS) entry which is preliminary data.</text>
</comment>
<name>A0A0R1MA36_9LACO</name>
<feature type="transmembrane region" description="Helical" evidence="5">
    <location>
        <begin position="292"/>
        <end position="311"/>
    </location>
</feature>
<evidence type="ECO:0000256" key="2">
    <source>
        <dbReference type="ARBA" id="ARBA00022692"/>
    </source>
</evidence>
<dbReference type="PANTHER" id="PTHR43027:SF1">
    <property type="entry name" value="DOXORUBICIN RESISTANCE ABC TRANSPORTER PERMEASE PROTEIN DRRC-RELATED"/>
    <property type="match status" value="1"/>
</dbReference>
<feature type="transmembrane region" description="Helical" evidence="5">
    <location>
        <begin position="342"/>
        <end position="364"/>
    </location>
</feature>
<keyword evidence="4 5" id="KW-0472">Membrane</keyword>
<dbReference type="Pfam" id="PF12698">
    <property type="entry name" value="ABC2_membrane_3"/>
    <property type="match status" value="1"/>
</dbReference>
<organism evidence="7 8">
    <name type="scientific">Liquorilactobacillus oeni DSM 19972</name>
    <dbReference type="NCBI Taxonomy" id="1423777"/>
    <lineage>
        <taxon>Bacteria</taxon>
        <taxon>Bacillati</taxon>
        <taxon>Bacillota</taxon>
        <taxon>Bacilli</taxon>
        <taxon>Lactobacillales</taxon>
        <taxon>Lactobacillaceae</taxon>
        <taxon>Liquorilactobacillus</taxon>
    </lineage>
</organism>
<evidence type="ECO:0000256" key="5">
    <source>
        <dbReference type="SAM" id="Phobius"/>
    </source>
</evidence>
<evidence type="ECO:0000256" key="3">
    <source>
        <dbReference type="ARBA" id="ARBA00022989"/>
    </source>
</evidence>
<feature type="transmembrane region" description="Helical" evidence="5">
    <location>
        <begin position="224"/>
        <end position="247"/>
    </location>
</feature>
<dbReference type="GO" id="GO:0140359">
    <property type="term" value="F:ABC-type transporter activity"/>
    <property type="evidence" value="ECO:0007669"/>
    <property type="project" value="InterPro"/>
</dbReference>
<gene>
    <name evidence="7" type="ORF">FD46_GL001056</name>
</gene>
<feature type="domain" description="ABC-2 type transporter transmembrane" evidence="6">
    <location>
        <begin position="19"/>
        <end position="356"/>
    </location>
</feature>
<keyword evidence="3 5" id="KW-1133">Transmembrane helix</keyword>
<evidence type="ECO:0000313" key="8">
    <source>
        <dbReference type="Proteomes" id="UP000051686"/>
    </source>
</evidence>
<dbReference type="EMBL" id="AZEH01000034">
    <property type="protein sequence ID" value="KRL05111.1"/>
    <property type="molecule type" value="Genomic_DNA"/>
</dbReference>
<dbReference type="PANTHER" id="PTHR43027">
    <property type="entry name" value="DOXORUBICIN RESISTANCE ABC TRANSPORTER PERMEASE PROTEIN DRRC-RELATED"/>
    <property type="match status" value="1"/>
</dbReference>
<feature type="transmembrane region" description="Helical" evidence="5">
    <location>
        <begin position="20"/>
        <end position="42"/>
    </location>
</feature>
<dbReference type="GO" id="GO:0016020">
    <property type="term" value="C:membrane"/>
    <property type="evidence" value="ECO:0007669"/>
    <property type="project" value="UniProtKB-SubCell"/>
</dbReference>
<dbReference type="AlphaFoldDB" id="A0A0R1MA36"/>
<dbReference type="PATRIC" id="fig|1423777.3.peg.1091"/>
<proteinExistence type="predicted"/>
<evidence type="ECO:0000313" key="7">
    <source>
        <dbReference type="EMBL" id="KRL05111.1"/>
    </source>
</evidence>
<keyword evidence="8" id="KW-1185">Reference proteome</keyword>
<comment type="subcellular location">
    <subcellularLocation>
        <location evidence="1">Membrane</location>
        <topology evidence="1">Multi-pass membrane protein</topology>
    </subcellularLocation>
</comment>
<dbReference type="OrthoDB" id="1864035at2"/>
<sequence>MNWIIIKKQLLVESRSFGTYIWLLFFPLAMMLVLGNVLTNAFNDTPLKIKKVSVVYKIPKAHQPVAEAFSNFAAAADSRYISFNKITNKESALKQVKRGNKTALTVINKKVLTVYSNNPDILQSSILSAHLQGFTEEYAVNAALLHITKDPAQLDKRVPDYTKTVKSEKTNGIKQPSSFQYYAIAMIALSCLMTMIIGTRLFSDERERKTMARMYISPVPRSQIIISNFFGSFVLRACSLALLMVVVNKFFTVSWGKNVVLVFFSFLSLIMFAMLLGITIDIFSKGAKSVTTVANIVVQTFLFFGGAYFPVSKTQALFSPVGWVLVSVREMVYSNQIATAAWPIWALLALSSLLIAACVSISHWRGMTA</sequence>
<feature type="transmembrane region" description="Helical" evidence="5">
    <location>
        <begin position="259"/>
        <end position="280"/>
    </location>
</feature>